<name>A0A564NG12_9ENTR</name>
<sequence>MRPLVVIFHQPALGNFPCFIQCSEQVKIQDFCPVCSVEPFDKSILCRLTRLDKFELYAMFFGPLCQRQRDQLWPVVHPHFQRVAAVCHDPVQHPDDSLSRDIQVDFYRQCFTVKIIHHIKGSEASAADQRVVHKIDGPALV</sequence>
<evidence type="ECO:0000313" key="1">
    <source>
        <dbReference type="EMBL" id="VUT05121.1"/>
    </source>
</evidence>
<dbReference type="AlphaFoldDB" id="A0A564NG12"/>
<protein>
    <submittedName>
        <fullName evidence="1">Uncharacterized protein</fullName>
    </submittedName>
</protein>
<proteinExistence type="predicted"/>
<dbReference type="Proteomes" id="UP000318370">
    <property type="component" value="Unassembled WGS sequence"/>
</dbReference>
<gene>
    <name evidence="1" type="ORF">SB6408_02231</name>
</gene>
<accession>A0A564NG12</accession>
<dbReference type="EMBL" id="CABGHF010000056">
    <property type="protein sequence ID" value="VUT05121.1"/>
    <property type="molecule type" value="Genomic_DNA"/>
</dbReference>
<reference evidence="1 2" key="1">
    <citation type="submission" date="2019-07" db="EMBL/GenBank/DDBJ databases">
        <authorList>
            <person name="Brisse S."/>
            <person name="Rodrigues C."/>
            <person name="Thorpe H."/>
        </authorList>
    </citation>
    <scope>NUCLEOTIDE SEQUENCE [LARGE SCALE GENOMIC DNA]</scope>
    <source>
        <strain evidence="1">SB6408</strain>
    </source>
</reference>
<evidence type="ECO:0000313" key="2">
    <source>
        <dbReference type="Proteomes" id="UP000318370"/>
    </source>
</evidence>
<organism evidence="1 2">
    <name type="scientific">Klebsiella spallanzanii</name>
    <dbReference type="NCBI Taxonomy" id="2587528"/>
    <lineage>
        <taxon>Bacteria</taxon>
        <taxon>Pseudomonadati</taxon>
        <taxon>Pseudomonadota</taxon>
        <taxon>Gammaproteobacteria</taxon>
        <taxon>Enterobacterales</taxon>
        <taxon>Enterobacteriaceae</taxon>
        <taxon>Klebsiella/Raoultella group</taxon>
        <taxon>Klebsiella</taxon>
    </lineage>
</organism>